<dbReference type="SUPFAM" id="SSF56784">
    <property type="entry name" value="HAD-like"/>
    <property type="match status" value="1"/>
</dbReference>
<sequence length="213" mass="22074">MRGGGYDAVLLDLLTGVLDSWTLWSSVAGDEGAGTGWRRRYLELTYGQGDYAPYELLVARAAEDVGLPRSLADDLLARWAELTPWPEAPAVLGAIARELPIGVVTNCSAALGAAAAAQVPVAFATVVTAERAGAYKPRPAAYLLALAELGLPADRVLFVAGSAFDLPGATGAGMDVWWHNRAGMTAPAGAPAPIGEARSLEPLLEVLGGSARH</sequence>
<protein>
    <submittedName>
        <fullName evidence="2">HAD-IA family hydrolase</fullName>
    </submittedName>
</protein>
<dbReference type="GO" id="GO:0016787">
    <property type="term" value="F:hydrolase activity"/>
    <property type="evidence" value="ECO:0007669"/>
    <property type="project" value="UniProtKB-KW"/>
</dbReference>
<evidence type="ECO:0000313" key="3">
    <source>
        <dbReference type="Proteomes" id="UP001597347"/>
    </source>
</evidence>
<dbReference type="Pfam" id="PF00702">
    <property type="entry name" value="Hydrolase"/>
    <property type="match status" value="1"/>
</dbReference>
<evidence type="ECO:0000256" key="1">
    <source>
        <dbReference type="ARBA" id="ARBA00022801"/>
    </source>
</evidence>
<reference evidence="3" key="1">
    <citation type="journal article" date="2019" name="Int. J. Syst. Evol. Microbiol.">
        <title>The Global Catalogue of Microorganisms (GCM) 10K type strain sequencing project: providing services to taxonomists for standard genome sequencing and annotation.</title>
        <authorList>
            <consortium name="The Broad Institute Genomics Platform"/>
            <consortium name="The Broad Institute Genome Sequencing Center for Infectious Disease"/>
            <person name="Wu L."/>
            <person name="Ma J."/>
        </authorList>
    </citation>
    <scope>NUCLEOTIDE SEQUENCE [LARGE SCALE GENOMIC DNA]</scope>
    <source>
        <strain evidence="3">CGMCC 1.12471</strain>
    </source>
</reference>
<accession>A0ABW4LG82</accession>
<dbReference type="InterPro" id="IPR036412">
    <property type="entry name" value="HAD-like_sf"/>
</dbReference>
<dbReference type="EMBL" id="JBHUEA010000019">
    <property type="protein sequence ID" value="MFD1722300.1"/>
    <property type="molecule type" value="Genomic_DNA"/>
</dbReference>
<name>A0ABW4LG82_9MICO</name>
<dbReference type="InterPro" id="IPR023214">
    <property type="entry name" value="HAD_sf"/>
</dbReference>
<dbReference type="Gene3D" id="1.10.150.240">
    <property type="entry name" value="Putative phosphatase, domain 2"/>
    <property type="match status" value="1"/>
</dbReference>
<dbReference type="RefSeq" id="WP_377935282.1">
    <property type="nucleotide sequence ID" value="NZ_JBHUEA010000019.1"/>
</dbReference>
<dbReference type="PANTHER" id="PTHR43316:SF3">
    <property type="entry name" value="HALOACID DEHALOGENASE, TYPE II (AFU_ORTHOLOGUE AFUA_2G07750)-RELATED"/>
    <property type="match status" value="1"/>
</dbReference>
<keyword evidence="1 2" id="KW-0378">Hydrolase</keyword>
<keyword evidence="3" id="KW-1185">Reference proteome</keyword>
<dbReference type="NCBIfam" id="TIGR01493">
    <property type="entry name" value="HAD-SF-IA-v2"/>
    <property type="match status" value="1"/>
</dbReference>
<dbReference type="Proteomes" id="UP001597347">
    <property type="component" value="Unassembled WGS sequence"/>
</dbReference>
<gene>
    <name evidence="2" type="ORF">ACFSBI_12145</name>
</gene>
<comment type="caution">
    <text evidence="2">The sequence shown here is derived from an EMBL/GenBank/DDBJ whole genome shotgun (WGS) entry which is preliminary data.</text>
</comment>
<dbReference type="InterPro" id="IPR006439">
    <property type="entry name" value="HAD-SF_hydro_IA"/>
</dbReference>
<dbReference type="Gene3D" id="3.40.50.1000">
    <property type="entry name" value="HAD superfamily/HAD-like"/>
    <property type="match status" value="1"/>
</dbReference>
<dbReference type="InterPro" id="IPR023198">
    <property type="entry name" value="PGP-like_dom2"/>
</dbReference>
<dbReference type="PANTHER" id="PTHR43316">
    <property type="entry name" value="HYDROLASE, HALOACID DELAHOGENASE-RELATED"/>
    <property type="match status" value="1"/>
</dbReference>
<dbReference type="InterPro" id="IPR051540">
    <property type="entry name" value="S-2-haloacid_dehalogenase"/>
</dbReference>
<organism evidence="2 3">
    <name type="scientific">Amnibacterium endophyticum</name>
    <dbReference type="NCBI Taxonomy" id="2109337"/>
    <lineage>
        <taxon>Bacteria</taxon>
        <taxon>Bacillati</taxon>
        <taxon>Actinomycetota</taxon>
        <taxon>Actinomycetes</taxon>
        <taxon>Micrococcales</taxon>
        <taxon>Microbacteriaceae</taxon>
        <taxon>Amnibacterium</taxon>
    </lineage>
</organism>
<proteinExistence type="predicted"/>
<evidence type="ECO:0000313" key="2">
    <source>
        <dbReference type="EMBL" id="MFD1722300.1"/>
    </source>
</evidence>